<proteinExistence type="predicted"/>
<comment type="caution">
    <text evidence="1">The sequence shown here is derived from an EMBL/GenBank/DDBJ whole genome shotgun (WGS) entry which is preliminary data.</text>
</comment>
<evidence type="ECO:0000313" key="1">
    <source>
        <dbReference type="EMBL" id="OMO61818.1"/>
    </source>
</evidence>
<dbReference type="EMBL" id="AWUE01021558">
    <property type="protein sequence ID" value="OMO61818.1"/>
    <property type="molecule type" value="Genomic_DNA"/>
</dbReference>
<gene>
    <name evidence="1" type="ORF">COLO4_33331</name>
</gene>
<accession>A0A1R3GUL7</accession>
<evidence type="ECO:0000313" key="2">
    <source>
        <dbReference type="Proteomes" id="UP000187203"/>
    </source>
</evidence>
<keyword evidence="2" id="KW-1185">Reference proteome</keyword>
<protein>
    <submittedName>
        <fullName evidence="1">Uncharacterized protein</fullName>
    </submittedName>
</protein>
<dbReference type="Proteomes" id="UP000187203">
    <property type="component" value="Unassembled WGS sequence"/>
</dbReference>
<organism evidence="1 2">
    <name type="scientific">Corchorus olitorius</name>
    <dbReference type="NCBI Taxonomy" id="93759"/>
    <lineage>
        <taxon>Eukaryota</taxon>
        <taxon>Viridiplantae</taxon>
        <taxon>Streptophyta</taxon>
        <taxon>Embryophyta</taxon>
        <taxon>Tracheophyta</taxon>
        <taxon>Spermatophyta</taxon>
        <taxon>Magnoliopsida</taxon>
        <taxon>eudicotyledons</taxon>
        <taxon>Gunneridae</taxon>
        <taxon>Pentapetalae</taxon>
        <taxon>rosids</taxon>
        <taxon>malvids</taxon>
        <taxon>Malvales</taxon>
        <taxon>Malvaceae</taxon>
        <taxon>Grewioideae</taxon>
        <taxon>Apeibeae</taxon>
        <taxon>Corchorus</taxon>
    </lineage>
</organism>
<reference evidence="2" key="1">
    <citation type="submission" date="2013-09" db="EMBL/GenBank/DDBJ databases">
        <title>Corchorus olitorius genome sequencing.</title>
        <authorList>
            <person name="Alam M."/>
            <person name="Haque M.S."/>
            <person name="Islam M.S."/>
            <person name="Emdad E.M."/>
            <person name="Islam M.M."/>
            <person name="Ahmed B."/>
            <person name="Halim A."/>
            <person name="Hossen Q.M.M."/>
            <person name="Hossain M.Z."/>
            <person name="Ahmed R."/>
            <person name="Khan M.M."/>
            <person name="Islam R."/>
            <person name="Rashid M.M."/>
            <person name="Khan S.A."/>
            <person name="Rahman M.S."/>
            <person name="Alam M."/>
            <person name="Yahiya A.S."/>
            <person name="Khan M.S."/>
            <person name="Azam M.S."/>
            <person name="Haque T."/>
            <person name="Lashkar M.Z.H."/>
            <person name="Akhand A.I."/>
            <person name="Morshed G."/>
            <person name="Roy S."/>
            <person name="Uddin K.S."/>
            <person name="Rabeya T."/>
            <person name="Hossain A.S."/>
            <person name="Chowdhury A."/>
            <person name="Snigdha A.R."/>
            <person name="Mortoza M.S."/>
            <person name="Matin S.A."/>
            <person name="Hoque S.M.E."/>
            <person name="Islam M.K."/>
            <person name="Roy D.K."/>
            <person name="Haider R."/>
            <person name="Moosa M.M."/>
            <person name="Elias S.M."/>
            <person name="Hasan A.M."/>
            <person name="Jahan S."/>
            <person name="Shafiuddin M."/>
            <person name="Mahmood N."/>
            <person name="Shommy N.S."/>
        </authorList>
    </citation>
    <scope>NUCLEOTIDE SEQUENCE [LARGE SCALE GENOMIC DNA]</scope>
    <source>
        <strain evidence="2">cv. O-4</strain>
    </source>
</reference>
<name>A0A1R3GUL7_9ROSI</name>
<sequence length="30" mass="3007">MVVDGSDADGGSGSRGEAALVEEIVARVLF</sequence>
<dbReference type="AlphaFoldDB" id="A0A1R3GUL7"/>